<feature type="chain" id="PRO_5021787787" description="ER membrane protein complex subunit 10" evidence="10">
    <location>
        <begin position="20"/>
        <end position="217"/>
    </location>
</feature>
<gene>
    <name evidence="11" type="ORF">WMSIL1_LOCUS1948</name>
</gene>
<dbReference type="CDD" id="cd22209">
    <property type="entry name" value="EMC10"/>
    <property type="match status" value="1"/>
</dbReference>
<dbReference type="PANTHER" id="PTHR21397">
    <property type="entry name" value="CHROMATIN COMPLEXES SUBUNIT BAP18-RELATED"/>
    <property type="match status" value="1"/>
</dbReference>
<keyword evidence="4 9" id="KW-0812">Transmembrane</keyword>
<comment type="subcellular location">
    <subcellularLocation>
        <location evidence="1">Endoplasmic reticulum membrane</location>
        <topology evidence="1">Single-pass type I membrane protein</topology>
    </subcellularLocation>
</comment>
<keyword evidence="8 9" id="KW-0472">Membrane</keyword>
<evidence type="ECO:0000256" key="2">
    <source>
        <dbReference type="ARBA" id="ARBA00007695"/>
    </source>
</evidence>
<evidence type="ECO:0000313" key="12">
    <source>
        <dbReference type="Proteomes" id="UP000321570"/>
    </source>
</evidence>
<protein>
    <recommendedName>
        <fullName evidence="3">ER membrane protein complex subunit 10</fullName>
    </recommendedName>
</protein>
<evidence type="ECO:0000256" key="8">
    <source>
        <dbReference type="ARBA" id="ARBA00023136"/>
    </source>
</evidence>
<reference evidence="11 12" key="1">
    <citation type="submission" date="2019-07" db="EMBL/GenBank/DDBJ databases">
        <authorList>
            <person name="Jastrzebski P J."/>
            <person name="Paukszto L."/>
            <person name="Jastrzebski P J."/>
        </authorList>
    </citation>
    <scope>NUCLEOTIDE SEQUENCE [LARGE SCALE GENOMIC DNA]</scope>
    <source>
        <strain evidence="11 12">WMS-il1</strain>
    </source>
</reference>
<dbReference type="PANTHER" id="PTHR21397:SF4">
    <property type="entry name" value="ER MEMBRANE PROTEIN COMPLEX SUBUNIT 10"/>
    <property type="match status" value="1"/>
</dbReference>
<keyword evidence="5 10" id="KW-0732">Signal</keyword>
<dbReference type="AlphaFoldDB" id="A0A564Y0H1"/>
<organism evidence="11 12">
    <name type="scientific">Hymenolepis diminuta</name>
    <name type="common">Rat tapeworm</name>
    <dbReference type="NCBI Taxonomy" id="6216"/>
    <lineage>
        <taxon>Eukaryota</taxon>
        <taxon>Metazoa</taxon>
        <taxon>Spiralia</taxon>
        <taxon>Lophotrochozoa</taxon>
        <taxon>Platyhelminthes</taxon>
        <taxon>Cestoda</taxon>
        <taxon>Eucestoda</taxon>
        <taxon>Cyclophyllidea</taxon>
        <taxon>Hymenolepididae</taxon>
        <taxon>Hymenolepis</taxon>
    </lineage>
</organism>
<evidence type="ECO:0000256" key="10">
    <source>
        <dbReference type="SAM" id="SignalP"/>
    </source>
</evidence>
<evidence type="ECO:0000256" key="6">
    <source>
        <dbReference type="ARBA" id="ARBA00022824"/>
    </source>
</evidence>
<keyword evidence="7 9" id="KW-1133">Transmembrane helix</keyword>
<accession>A0A564Y0H1</accession>
<dbReference type="GO" id="GO:0072546">
    <property type="term" value="C:EMC complex"/>
    <property type="evidence" value="ECO:0007669"/>
    <property type="project" value="TreeGrafter"/>
</dbReference>
<comment type="similarity">
    <text evidence="2">Belongs to the EMC10 family.</text>
</comment>
<dbReference type="EMBL" id="CABIJS010000044">
    <property type="protein sequence ID" value="VUZ40771.1"/>
    <property type="molecule type" value="Genomic_DNA"/>
</dbReference>
<feature type="signal peptide" evidence="10">
    <location>
        <begin position="1"/>
        <end position="19"/>
    </location>
</feature>
<evidence type="ECO:0000256" key="7">
    <source>
        <dbReference type="ARBA" id="ARBA00022989"/>
    </source>
</evidence>
<keyword evidence="6" id="KW-0256">Endoplasmic reticulum</keyword>
<evidence type="ECO:0000256" key="5">
    <source>
        <dbReference type="ARBA" id="ARBA00022729"/>
    </source>
</evidence>
<name>A0A564Y0H1_HYMDI</name>
<sequence length="217" mass="24033">MRLPFQILQVSVLFFSVFAEDDFSSLNVIIEHSFDEGKTFKPKATISSWTNGGITHLVKEPALTNEEQLLLAKLSLTDSMYVIRAYTKPNSFVLMSSCQARHLLASDGKLALILSIDASGSLIAISAVARNQSLTGESGSLASPSQISTKVFFQKPALAIGPDTQEYLAKIERLREEKLRQEQGDNRSFFSKYWMYIVIIVILVMFFKAGDPNAAGE</sequence>
<keyword evidence="12" id="KW-1185">Reference proteome</keyword>
<dbReference type="Pfam" id="PF21203">
    <property type="entry name" value="ECM10"/>
    <property type="match status" value="1"/>
</dbReference>
<evidence type="ECO:0000256" key="4">
    <source>
        <dbReference type="ARBA" id="ARBA00022692"/>
    </source>
</evidence>
<evidence type="ECO:0000313" key="11">
    <source>
        <dbReference type="EMBL" id="VUZ40771.1"/>
    </source>
</evidence>
<dbReference type="Proteomes" id="UP000321570">
    <property type="component" value="Unassembled WGS sequence"/>
</dbReference>
<feature type="transmembrane region" description="Helical" evidence="9">
    <location>
        <begin position="193"/>
        <end position="210"/>
    </location>
</feature>
<evidence type="ECO:0000256" key="9">
    <source>
        <dbReference type="SAM" id="Phobius"/>
    </source>
</evidence>
<evidence type="ECO:0000256" key="3">
    <source>
        <dbReference type="ARBA" id="ARBA00020105"/>
    </source>
</evidence>
<evidence type="ECO:0000256" key="1">
    <source>
        <dbReference type="ARBA" id="ARBA00004115"/>
    </source>
</evidence>
<proteinExistence type="inferred from homology"/>